<dbReference type="Gene3D" id="3.30.2000.30">
    <property type="match status" value="1"/>
</dbReference>
<dbReference type="EMBL" id="LR796161">
    <property type="protein sequence ID" value="CAB4122669.1"/>
    <property type="molecule type" value="Genomic_DNA"/>
</dbReference>
<organism evidence="1">
    <name type="scientific">uncultured Caudovirales phage</name>
    <dbReference type="NCBI Taxonomy" id="2100421"/>
    <lineage>
        <taxon>Viruses</taxon>
        <taxon>Duplodnaviria</taxon>
        <taxon>Heunggongvirae</taxon>
        <taxon>Uroviricota</taxon>
        <taxon>Caudoviricetes</taxon>
        <taxon>Peduoviridae</taxon>
        <taxon>Maltschvirus</taxon>
        <taxon>Maltschvirus maltsch</taxon>
    </lineage>
</organism>
<accession>A0A6J5KQY7</accession>
<protein>
    <submittedName>
        <fullName evidence="1">Tail completion protein</fullName>
    </submittedName>
</protein>
<gene>
    <name evidence="1" type="ORF">UFOVP31_54</name>
</gene>
<dbReference type="Pfam" id="PF11367">
    <property type="entry name" value="Tail_completion_gp17"/>
    <property type="match status" value="1"/>
</dbReference>
<proteinExistence type="predicted"/>
<dbReference type="InterPro" id="IPR053745">
    <property type="entry name" value="Viral_Tail_Comp_sf"/>
</dbReference>
<reference evidence="1" key="1">
    <citation type="submission" date="2020-04" db="EMBL/GenBank/DDBJ databases">
        <authorList>
            <person name="Chiriac C."/>
            <person name="Salcher M."/>
            <person name="Ghai R."/>
            <person name="Kavagutti S V."/>
        </authorList>
    </citation>
    <scope>NUCLEOTIDE SEQUENCE</scope>
</reference>
<sequence length="131" mass="14058">MSSELITAALLNVAGVTNLVGDRRALTVLPQNCAMPALVYSAVSTTPIFTMNALSGPQLLESRIQVTGLAMTPAAVEQILAAVMAAMNLKNGTYAGKNVARIIRDIKAPITRDNEANVWYGSQDFMALWYE</sequence>
<dbReference type="InterPro" id="IPR021508">
    <property type="entry name" value="Gp17-like"/>
</dbReference>
<name>A0A6J5KQY7_9CAUD</name>
<evidence type="ECO:0000313" key="1">
    <source>
        <dbReference type="EMBL" id="CAB4122669.1"/>
    </source>
</evidence>